<reference evidence="1 2" key="1">
    <citation type="journal article" date="2022" name="Plant J.">
        <title>Chromosome-level genome of Camellia lanceoleosa provides a valuable resource for understanding genome evolution and self-incompatibility.</title>
        <authorList>
            <person name="Gong W."/>
            <person name="Xiao S."/>
            <person name="Wang L."/>
            <person name="Liao Z."/>
            <person name="Chang Y."/>
            <person name="Mo W."/>
            <person name="Hu G."/>
            <person name="Li W."/>
            <person name="Zhao G."/>
            <person name="Zhu H."/>
            <person name="Hu X."/>
            <person name="Ji K."/>
            <person name="Xiang X."/>
            <person name="Song Q."/>
            <person name="Yuan D."/>
            <person name="Jin S."/>
            <person name="Zhang L."/>
        </authorList>
    </citation>
    <scope>NUCLEOTIDE SEQUENCE [LARGE SCALE GENOMIC DNA]</scope>
    <source>
        <strain evidence="1">SQ_2022a</strain>
    </source>
</reference>
<sequence length="193" mass="21223">MACNNKKPIQNQLVLERGSSNKVKNTSVARGRRTGYGAYYGPGVPMPPSYLNSAVMACHVPHPHVWAPPQVATPISAQMLSTSSNNMNQGSTKKLKRLDEVAMQVVNDNAKNYSGLFRRTRRMYFSAADRGEMMSMVYNWPADQVDMIVVTDGSRILSLSDLGLHGIGITIRKLDLYVAATGINPQRVSSCFT</sequence>
<dbReference type="EMBL" id="CM045763">
    <property type="protein sequence ID" value="KAI8021680.1"/>
    <property type="molecule type" value="Genomic_DNA"/>
</dbReference>
<proteinExistence type="predicted"/>
<accession>A0ACC0I8H0</accession>
<evidence type="ECO:0000313" key="1">
    <source>
        <dbReference type="EMBL" id="KAI8021680.1"/>
    </source>
</evidence>
<protein>
    <submittedName>
        <fullName evidence="1">Uncharacterized protein</fullName>
    </submittedName>
</protein>
<evidence type="ECO:0000313" key="2">
    <source>
        <dbReference type="Proteomes" id="UP001060215"/>
    </source>
</evidence>
<name>A0ACC0I8H0_9ERIC</name>
<dbReference type="Proteomes" id="UP001060215">
    <property type="component" value="Chromosome 6"/>
</dbReference>
<comment type="caution">
    <text evidence="1">The sequence shown here is derived from an EMBL/GenBank/DDBJ whole genome shotgun (WGS) entry which is preliminary data.</text>
</comment>
<gene>
    <name evidence="1" type="ORF">LOK49_LG03G01820</name>
</gene>
<organism evidence="1 2">
    <name type="scientific">Camellia lanceoleosa</name>
    <dbReference type="NCBI Taxonomy" id="1840588"/>
    <lineage>
        <taxon>Eukaryota</taxon>
        <taxon>Viridiplantae</taxon>
        <taxon>Streptophyta</taxon>
        <taxon>Embryophyta</taxon>
        <taxon>Tracheophyta</taxon>
        <taxon>Spermatophyta</taxon>
        <taxon>Magnoliopsida</taxon>
        <taxon>eudicotyledons</taxon>
        <taxon>Gunneridae</taxon>
        <taxon>Pentapetalae</taxon>
        <taxon>asterids</taxon>
        <taxon>Ericales</taxon>
        <taxon>Theaceae</taxon>
        <taxon>Camellia</taxon>
    </lineage>
</organism>
<keyword evidence="2" id="KW-1185">Reference proteome</keyword>